<dbReference type="PRINTS" id="PR00111">
    <property type="entry name" value="ABHYDROLASE"/>
</dbReference>
<name>A0A2S8FTH2_9BACT</name>
<dbReference type="InterPro" id="IPR000073">
    <property type="entry name" value="AB_hydrolase_1"/>
</dbReference>
<evidence type="ECO:0000313" key="2">
    <source>
        <dbReference type="EMBL" id="PQO35475.1"/>
    </source>
</evidence>
<sequence>MASNVQHRFIHVGGKKTQLMTLGEGPPLVYLHSAGGETDAVPFHHKLAEKYTVYAPAHPGFALSEGLNDILDIHDLAWHYVDLFATLELENVPVIGYSLGAWLAVELAILRPQLISRLGMIAAAGLHVEGAPMGELFIDDFNKLRELIFFDPESSAALTTTPREPDDAQMLLWLRAREATARVGWNPYLHDPKLPRHLHRVTQPTTIVWGRHDKLIPLAHGEYYAEHMPNATLEILEECGHGVPWEKCDETATLLI</sequence>
<evidence type="ECO:0000313" key="3">
    <source>
        <dbReference type="Proteomes" id="UP000239388"/>
    </source>
</evidence>
<dbReference type="InterPro" id="IPR050266">
    <property type="entry name" value="AB_hydrolase_sf"/>
</dbReference>
<dbReference type="GO" id="GO:0016787">
    <property type="term" value="F:hydrolase activity"/>
    <property type="evidence" value="ECO:0007669"/>
    <property type="project" value="UniProtKB-KW"/>
</dbReference>
<dbReference type="AlphaFoldDB" id="A0A2S8FTH2"/>
<reference evidence="2 3" key="1">
    <citation type="submission" date="2018-02" db="EMBL/GenBank/DDBJ databases">
        <title>Comparative genomes isolates from brazilian mangrove.</title>
        <authorList>
            <person name="Araujo J.E."/>
            <person name="Taketani R.G."/>
            <person name="Silva M.C.P."/>
            <person name="Loureco M.V."/>
            <person name="Andreote F.D."/>
        </authorList>
    </citation>
    <scope>NUCLEOTIDE SEQUENCE [LARGE SCALE GENOMIC DNA]</scope>
    <source>
        <strain evidence="2 3">NAP PRIS-MGV</strain>
    </source>
</reference>
<dbReference type="InterPro" id="IPR029058">
    <property type="entry name" value="AB_hydrolase_fold"/>
</dbReference>
<protein>
    <submittedName>
        <fullName evidence="2">Alpha/beta hydrolase</fullName>
    </submittedName>
</protein>
<keyword evidence="2" id="KW-0378">Hydrolase</keyword>
<comment type="caution">
    <text evidence="2">The sequence shown here is derived from an EMBL/GenBank/DDBJ whole genome shotgun (WGS) entry which is preliminary data.</text>
</comment>
<proteinExistence type="predicted"/>
<evidence type="ECO:0000259" key="1">
    <source>
        <dbReference type="Pfam" id="PF12697"/>
    </source>
</evidence>
<dbReference type="Proteomes" id="UP000239388">
    <property type="component" value="Unassembled WGS sequence"/>
</dbReference>
<dbReference type="PANTHER" id="PTHR43798:SF33">
    <property type="entry name" value="HYDROLASE, PUTATIVE (AFU_ORTHOLOGUE AFUA_2G14860)-RELATED"/>
    <property type="match status" value="1"/>
</dbReference>
<dbReference type="RefSeq" id="WP_105354896.1">
    <property type="nucleotide sequence ID" value="NZ_PUIB01000015.1"/>
</dbReference>
<dbReference type="OrthoDB" id="252464at2"/>
<organism evidence="2 3">
    <name type="scientific">Blastopirellula marina</name>
    <dbReference type="NCBI Taxonomy" id="124"/>
    <lineage>
        <taxon>Bacteria</taxon>
        <taxon>Pseudomonadati</taxon>
        <taxon>Planctomycetota</taxon>
        <taxon>Planctomycetia</taxon>
        <taxon>Pirellulales</taxon>
        <taxon>Pirellulaceae</taxon>
        <taxon>Blastopirellula</taxon>
    </lineage>
</organism>
<dbReference type="PANTHER" id="PTHR43798">
    <property type="entry name" value="MONOACYLGLYCEROL LIPASE"/>
    <property type="match status" value="1"/>
</dbReference>
<accession>A0A2S8FTH2</accession>
<dbReference type="Gene3D" id="3.40.50.1820">
    <property type="entry name" value="alpha/beta hydrolase"/>
    <property type="match status" value="1"/>
</dbReference>
<dbReference type="SUPFAM" id="SSF53474">
    <property type="entry name" value="alpha/beta-Hydrolases"/>
    <property type="match status" value="1"/>
</dbReference>
<dbReference type="EMBL" id="PUIB01000015">
    <property type="protein sequence ID" value="PQO35475.1"/>
    <property type="molecule type" value="Genomic_DNA"/>
</dbReference>
<dbReference type="GO" id="GO:0016020">
    <property type="term" value="C:membrane"/>
    <property type="evidence" value="ECO:0007669"/>
    <property type="project" value="TreeGrafter"/>
</dbReference>
<gene>
    <name evidence="2" type="ORF">C5Y98_14035</name>
</gene>
<feature type="domain" description="AB hydrolase-1" evidence="1">
    <location>
        <begin position="28"/>
        <end position="252"/>
    </location>
</feature>
<dbReference type="Pfam" id="PF12697">
    <property type="entry name" value="Abhydrolase_6"/>
    <property type="match status" value="1"/>
</dbReference>